<dbReference type="InterPro" id="IPR000719">
    <property type="entry name" value="Prot_kinase_dom"/>
</dbReference>
<dbReference type="Proteomes" id="UP000077755">
    <property type="component" value="Chromosome 3"/>
</dbReference>
<evidence type="ECO:0000256" key="5">
    <source>
        <dbReference type="ARBA" id="ARBA00022614"/>
    </source>
</evidence>
<keyword evidence="13 20" id="KW-1133">Transmembrane helix</keyword>
<dbReference type="FunFam" id="1.10.510.10:FF:000479">
    <property type="entry name" value="Leucine-rich repeat receptor-like protein kinase"/>
    <property type="match status" value="1"/>
</dbReference>
<dbReference type="InterPro" id="IPR011009">
    <property type="entry name" value="Kinase-like_dom_sf"/>
</dbReference>
<dbReference type="SMART" id="SM00365">
    <property type="entry name" value="LRR_SD22"/>
    <property type="match status" value="6"/>
</dbReference>
<keyword evidence="16" id="KW-0325">Glycoprotein</keyword>
<evidence type="ECO:0000256" key="8">
    <source>
        <dbReference type="ARBA" id="ARBA00022729"/>
    </source>
</evidence>
<evidence type="ECO:0000256" key="16">
    <source>
        <dbReference type="ARBA" id="ARBA00023180"/>
    </source>
</evidence>
<organism evidence="23 24">
    <name type="scientific">Daucus carota subsp. sativus</name>
    <name type="common">Carrot</name>
    <dbReference type="NCBI Taxonomy" id="79200"/>
    <lineage>
        <taxon>Eukaryota</taxon>
        <taxon>Viridiplantae</taxon>
        <taxon>Streptophyta</taxon>
        <taxon>Embryophyta</taxon>
        <taxon>Tracheophyta</taxon>
        <taxon>Spermatophyta</taxon>
        <taxon>Magnoliopsida</taxon>
        <taxon>eudicotyledons</taxon>
        <taxon>Gunneridae</taxon>
        <taxon>Pentapetalae</taxon>
        <taxon>asterids</taxon>
        <taxon>campanulids</taxon>
        <taxon>Apiales</taxon>
        <taxon>Apiaceae</taxon>
        <taxon>Apioideae</taxon>
        <taxon>Scandiceae</taxon>
        <taxon>Daucinae</taxon>
        <taxon>Daucus</taxon>
        <taxon>Daucus sect. Daucus</taxon>
    </lineage>
</organism>
<dbReference type="InterPro" id="IPR032675">
    <property type="entry name" value="LRR_dom_sf"/>
</dbReference>
<evidence type="ECO:0000256" key="6">
    <source>
        <dbReference type="ARBA" id="ARBA00022679"/>
    </source>
</evidence>
<dbReference type="PANTHER" id="PTHR48005:SF44">
    <property type="entry name" value="MDIS1-INTERACTING RECEPTOR LIKE KINASE 2-LIKE ISOFORM X1"/>
    <property type="match status" value="1"/>
</dbReference>
<dbReference type="GO" id="GO:0006952">
    <property type="term" value="P:defense response"/>
    <property type="evidence" value="ECO:0007669"/>
    <property type="project" value="UniProtKB-ARBA"/>
</dbReference>
<reference evidence="23" key="1">
    <citation type="journal article" date="2016" name="Nat. Genet.">
        <title>A high-quality carrot genome assembly provides new insights into carotenoid accumulation and asterid genome evolution.</title>
        <authorList>
            <person name="Iorizzo M."/>
            <person name="Ellison S."/>
            <person name="Senalik D."/>
            <person name="Zeng P."/>
            <person name="Satapoomin P."/>
            <person name="Huang J."/>
            <person name="Bowman M."/>
            <person name="Iovene M."/>
            <person name="Sanseverino W."/>
            <person name="Cavagnaro P."/>
            <person name="Yildiz M."/>
            <person name="Macko-Podgorni A."/>
            <person name="Moranska E."/>
            <person name="Grzebelus E."/>
            <person name="Grzebelus D."/>
            <person name="Ashrafi H."/>
            <person name="Zheng Z."/>
            <person name="Cheng S."/>
            <person name="Spooner D."/>
            <person name="Van Deynze A."/>
            <person name="Simon P."/>
        </authorList>
    </citation>
    <scope>NUCLEOTIDE SEQUENCE</scope>
    <source>
        <tissue evidence="23">Leaf</tissue>
    </source>
</reference>
<dbReference type="EC" id="2.7.11.1" evidence="2"/>
<dbReference type="FunFam" id="3.80.10.10:FF:000383">
    <property type="entry name" value="Leucine-rich repeat receptor protein kinase EMS1"/>
    <property type="match status" value="1"/>
</dbReference>
<keyword evidence="10 19" id="KW-0547">Nucleotide-binding</keyword>
<dbReference type="SMART" id="SM00369">
    <property type="entry name" value="LRR_TYP"/>
    <property type="match status" value="9"/>
</dbReference>
<dbReference type="KEGG" id="dcr:108212921"/>
<evidence type="ECO:0000256" key="14">
    <source>
        <dbReference type="ARBA" id="ARBA00023136"/>
    </source>
</evidence>
<keyword evidence="14 20" id="KW-0472">Membrane</keyword>
<name>A0AAF0WSH0_DAUCS</name>
<keyword evidence="15" id="KW-0675">Receptor</keyword>
<evidence type="ECO:0000256" key="18">
    <source>
        <dbReference type="ARBA" id="ARBA00048679"/>
    </source>
</evidence>
<evidence type="ECO:0000256" key="15">
    <source>
        <dbReference type="ARBA" id="ARBA00023170"/>
    </source>
</evidence>
<dbReference type="PROSITE" id="PS50011">
    <property type="entry name" value="PROTEIN_KINASE_DOM"/>
    <property type="match status" value="1"/>
</dbReference>
<protein>
    <recommendedName>
        <fullName evidence="2">non-specific serine/threonine protein kinase</fullName>
        <ecNumber evidence="2">2.7.11.1</ecNumber>
    </recommendedName>
</protein>
<dbReference type="PROSITE" id="PS00109">
    <property type="entry name" value="PROTEIN_KINASE_TYR"/>
    <property type="match status" value="1"/>
</dbReference>
<dbReference type="SUPFAM" id="SSF56112">
    <property type="entry name" value="Protein kinase-like (PK-like)"/>
    <property type="match status" value="1"/>
</dbReference>
<dbReference type="SUPFAM" id="SSF52047">
    <property type="entry name" value="RNI-like"/>
    <property type="match status" value="2"/>
</dbReference>
<dbReference type="Pfam" id="PF08263">
    <property type="entry name" value="LRRNT_2"/>
    <property type="match status" value="1"/>
</dbReference>
<keyword evidence="7 20" id="KW-0812">Transmembrane</keyword>
<evidence type="ECO:0000313" key="23">
    <source>
        <dbReference type="EMBL" id="WOG94932.1"/>
    </source>
</evidence>
<keyword evidence="24" id="KW-1185">Reference proteome</keyword>
<feature type="binding site" evidence="19">
    <location>
        <position position="754"/>
    </location>
    <ligand>
        <name>ATP</name>
        <dbReference type="ChEBI" id="CHEBI:30616"/>
    </ligand>
</feature>
<dbReference type="GO" id="GO:0016020">
    <property type="term" value="C:membrane"/>
    <property type="evidence" value="ECO:0007669"/>
    <property type="project" value="UniProtKB-SubCell"/>
</dbReference>
<proteinExistence type="predicted"/>
<keyword evidence="8 21" id="KW-0732">Signal</keyword>
<dbReference type="Gene3D" id="1.10.510.10">
    <property type="entry name" value="Transferase(Phosphotransferase) domain 1"/>
    <property type="match status" value="1"/>
</dbReference>
<dbReference type="PANTHER" id="PTHR48005">
    <property type="entry name" value="LEUCINE RICH REPEAT KINASE 2"/>
    <property type="match status" value="1"/>
</dbReference>
<evidence type="ECO:0000256" key="2">
    <source>
        <dbReference type="ARBA" id="ARBA00012513"/>
    </source>
</evidence>
<evidence type="ECO:0000256" key="1">
    <source>
        <dbReference type="ARBA" id="ARBA00004479"/>
    </source>
</evidence>
<keyword evidence="4" id="KW-0597">Phosphoprotein</keyword>
<evidence type="ECO:0000256" key="12">
    <source>
        <dbReference type="ARBA" id="ARBA00022840"/>
    </source>
</evidence>
<keyword evidence="12 19" id="KW-0067">ATP-binding</keyword>
<evidence type="ECO:0000256" key="20">
    <source>
        <dbReference type="SAM" id="Phobius"/>
    </source>
</evidence>
<evidence type="ECO:0000313" key="24">
    <source>
        <dbReference type="Proteomes" id="UP000077755"/>
    </source>
</evidence>
<dbReference type="InterPro" id="IPR055414">
    <property type="entry name" value="LRR_R13L4/SHOC2-like"/>
</dbReference>
<evidence type="ECO:0000256" key="4">
    <source>
        <dbReference type="ARBA" id="ARBA00022553"/>
    </source>
</evidence>
<dbReference type="InterPro" id="IPR013210">
    <property type="entry name" value="LRR_N_plant-typ"/>
</dbReference>
<dbReference type="InterPro" id="IPR008266">
    <property type="entry name" value="Tyr_kinase_AS"/>
</dbReference>
<dbReference type="GO" id="GO:0051707">
    <property type="term" value="P:response to other organism"/>
    <property type="evidence" value="ECO:0007669"/>
    <property type="project" value="UniProtKB-ARBA"/>
</dbReference>
<dbReference type="InterPro" id="IPR003591">
    <property type="entry name" value="Leu-rich_rpt_typical-subtyp"/>
</dbReference>
<keyword evidence="11" id="KW-0418">Kinase</keyword>
<evidence type="ECO:0000256" key="7">
    <source>
        <dbReference type="ARBA" id="ARBA00022692"/>
    </source>
</evidence>
<evidence type="ECO:0000256" key="13">
    <source>
        <dbReference type="ARBA" id="ARBA00022989"/>
    </source>
</evidence>
<feature type="signal peptide" evidence="21">
    <location>
        <begin position="1"/>
        <end position="26"/>
    </location>
</feature>
<dbReference type="InterPro" id="IPR051420">
    <property type="entry name" value="Ser_Thr_Kinases_DiverseReg"/>
</dbReference>
<dbReference type="FunFam" id="3.80.10.10:FF:000177">
    <property type="entry name" value="Leucine-rich repeat receptor-like serine/threonine-protein kinase At1g17230"/>
    <property type="match status" value="1"/>
</dbReference>
<evidence type="ECO:0000256" key="21">
    <source>
        <dbReference type="SAM" id="SignalP"/>
    </source>
</evidence>
<evidence type="ECO:0000256" key="3">
    <source>
        <dbReference type="ARBA" id="ARBA00022527"/>
    </source>
</evidence>
<dbReference type="InterPro" id="IPR017441">
    <property type="entry name" value="Protein_kinase_ATP_BS"/>
</dbReference>
<keyword evidence="9" id="KW-0677">Repeat</keyword>
<dbReference type="Pfam" id="PF23598">
    <property type="entry name" value="LRR_14"/>
    <property type="match status" value="2"/>
</dbReference>
<dbReference type="EMBL" id="CP093345">
    <property type="protein sequence ID" value="WOG94932.1"/>
    <property type="molecule type" value="Genomic_DNA"/>
</dbReference>
<evidence type="ECO:0000259" key="22">
    <source>
        <dbReference type="PROSITE" id="PS50011"/>
    </source>
</evidence>
<gene>
    <name evidence="23" type="ORF">DCAR_0314229</name>
</gene>
<sequence length="999" mass="110437">MAIFQKPLVPLLFHVLFISVVPEILTSSPRTEAEALVKWKNTLLPSASLDSWSLSNLENLCNWTGITCNTAGTVSELNISGLKLNGTVAHFGFSSFPNLTSLDMNTNLLFDMIPSKIGNLTQLQYLSFYDNNISGAIPYQISHLQKLQHLDLGSNYLANPNWSMFLDMPVLTYLNLNYNELALEFPRFVLRFRNLTFLDLSGNKLSGPLPKNISKLFRLKELRLGRNNFQGRIPGEIGYLTELLELDLSGNHLEGSIPATIGKLHRLVLLQLHSNNLSGTIPPEIGNLVELETLDLQNNQFYGVLPDSIADLSHLKFLYLHYNRFSGSIPKDLGKKIFNLSIAKFSHNYFSGNLPEGLCSGLALEQFTVAENNFSGVLPRCLRNCTKLSRVRLNKNQFSGNVSDAFGFHPHLDFISLSDNKFTGELSSQWGKCTNLTNIEMSRNKISGAVPAELGNLKNLRVLQLESNELTGEIPNEMGNLIQLLKLNLSSNHLTGDIPQSLGKLSKLAYFDLSKNKMKGSIPKELGNCESLLSLNFSQNSFSEEIPSELGNLGQLQITLDLSSNSLSGIIPSNLGKLKVLENLNLSHNQLSGKIASSLSTEMISLQTIDLSYNNLSGPIPLFQRKVAKVLNGNSLLCGNAEGLSPCPSTSFESSKSSKKAIIGAIIAVVSLLVSGTVVIIGCFMCHKKIKRRDLETINSENYESLIWEREGKFTFGDIVKATEDFSERYCIGRGGFGTVYKANLFNGDIIAVKRLNITDSSSATENSRWSFENEIRTLTEVRHRNIIKLHGFCSRENSLYLAYEFVEKGSLSKLLYSDEGASALSWDTRVKIVRGLAHALSYLHHDCSPPIVHRDISPNNILLDTELEPRLSDFGTARLLSTDSLNWTNPAGSYGYMAPELSFSMLATTKSDVYSFGVVGLEVMMGRHPGEFLSTLSSDQCLTLNDVVVDHRLPPPTATIAEEVKLVVGAALACTLYSPGARPNMRFVAQQLSRRNQI</sequence>
<keyword evidence="6" id="KW-0808">Transferase</keyword>
<feature type="transmembrane region" description="Helical" evidence="20">
    <location>
        <begin position="661"/>
        <end position="685"/>
    </location>
</feature>
<evidence type="ECO:0000256" key="9">
    <source>
        <dbReference type="ARBA" id="ARBA00022737"/>
    </source>
</evidence>
<dbReference type="PROSITE" id="PS00107">
    <property type="entry name" value="PROTEIN_KINASE_ATP"/>
    <property type="match status" value="1"/>
</dbReference>
<evidence type="ECO:0000256" key="17">
    <source>
        <dbReference type="ARBA" id="ARBA00047899"/>
    </source>
</evidence>
<dbReference type="Gene3D" id="3.30.200.20">
    <property type="entry name" value="Phosphorylase Kinase, domain 1"/>
    <property type="match status" value="1"/>
</dbReference>
<dbReference type="Pfam" id="PF00069">
    <property type="entry name" value="Pkinase"/>
    <property type="match status" value="1"/>
</dbReference>
<keyword evidence="3" id="KW-0723">Serine/threonine-protein kinase</keyword>
<evidence type="ECO:0000256" key="11">
    <source>
        <dbReference type="ARBA" id="ARBA00022777"/>
    </source>
</evidence>
<evidence type="ECO:0000256" key="10">
    <source>
        <dbReference type="ARBA" id="ARBA00022741"/>
    </source>
</evidence>
<dbReference type="Gene3D" id="3.80.10.10">
    <property type="entry name" value="Ribonuclease Inhibitor"/>
    <property type="match status" value="4"/>
</dbReference>
<keyword evidence="5" id="KW-0433">Leucine-rich repeat</keyword>
<dbReference type="PRINTS" id="PR00019">
    <property type="entry name" value="LEURICHRPT"/>
</dbReference>
<evidence type="ECO:0000256" key="19">
    <source>
        <dbReference type="PROSITE-ProRule" id="PRU10141"/>
    </source>
</evidence>
<dbReference type="FunFam" id="3.30.200.20:FF:000309">
    <property type="entry name" value="Leucine-rich repeat receptor protein kinase MSP1"/>
    <property type="match status" value="1"/>
</dbReference>
<comment type="catalytic activity">
    <reaction evidence="18">
        <text>L-seryl-[protein] + ATP = O-phospho-L-seryl-[protein] + ADP + H(+)</text>
        <dbReference type="Rhea" id="RHEA:17989"/>
        <dbReference type="Rhea" id="RHEA-COMP:9863"/>
        <dbReference type="Rhea" id="RHEA-COMP:11604"/>
        <dbReference type="ChEBI" id="CHEBI:15378"/>
        <dbReference type="ChEBI" id="CHEBI:29999"/>
        <dbReference type="ChEBI" id="CHEBI:30616"/>
        <dbReference type="ChEBI" id="CHEBI:83421"/>
        <dbReference type="ChEBI" id="CHEBI:456216"/>
        <dbReference type="EC" id="2.7.11.1"/>
    </reaction>
</comment>
<dbReference type="Pfam" id="PF13855">
    <property type="entry name" value="LRR_8"/>
    <property type="match status" value="1"/>
</dbReference>
<comment type="subcellular location">
    <subcellularLocation>
        <location evidence="1">Membrane</location>
        <topology evidence="1">Single-pass type I membrane protein</topology>
    </subcellularLocation>
</comment>
<dbReference type="GO" id="GO:0004674">
    <property type="term" value="F:protein serine/threonine kinase activity"/>
    <property type="evidence" value="ECO:0007669"/>
    <property type="project" value="UniProtKB-KW"/>
</dbReference>
<feature type="domain" description="Protein kinase" evidence="22">
    <location>
        <begin position="726"/>
        <end position="999"/>
    </location>
</feature>
<reference evidence="23" key="2">
    <citation type="submission" date="2022-03" db="EMBL/GenBank/DDBJ databases">
        <title>Draft title - Genomic analysis of global carrot germplasm unveils the trajectory of domestication and the origin of high carotenoid orange carrot.</title>
        <authorList>
            <person name="Iorizzo M."/>
            <person name="Ellison S."/>
            <person name="Senalik D."/>
            <person name="Macko-Podgorni A."/>
            <person name="Grzebelus D."/>
            <person name="Bostan H."/>
            <person name="Rolling W."/>
            <person name="Curaba J."/>
            <person name="Simon P."/>
        </authorList>
    </citation>
    <scope>NUCLEOTIDE SEQUENCE</scope>
    <source>
        <tissue evidence="23">Leaf</tissue>
    </source>
</reference>
<accession>A0AAF0WSH0</accession>
<dbReference type="FunFam" id="3.80.10.10:FF:000400">
    <property type="entry name" value="Nuclear pore complex protein NUP107"/>
    <property type="match status" value="1"/>
</dbReference>
<dbReference type="GO" id="GO:0005524">
    <property type="term" value="F:ATP binding"/>
    <property type="evidence" value="ECO:0007669"/>
    <property type="project" value="UniProtKB-UniRule"/>
</dbReference>
<dbReference type="AlphaFoldDB" id="A0AAF0WSH0"/>
<dbReference type="InterPro" id="IPR001611">
    <property type="entry name" value="Leu-rich_rpt"/>
</dbReference>
<feature type="chain" id="PRO_5042290231" description="non-specific serine/threonine protein kinase" evidence="21">
    <location>
        <begin position="27"/>
        <end position="999"/>
    </location>
</feature>
<comment type="catalytic activity">
    <reaction evidence="17">
        <text>L-threonyl-[protein] + ATP = O-phospho-L-threonyl-[protein] + ADP + H(+)</text>
        <dbReference type="Rhea" id="RHEA:46608"/>
        <dbReference type="Rhea" id="RHEA-COMP:11060"/>
        <dbReference type="Rhea" id="RHEA-COMP:11605"/>
        <dbReference type="ChEBI" id="CHEBI:15378"/>
        <dbReference type="ChEBI" id="CHEBI:30013"/>
        <dbReference type="ChEBI" id="CHEBI:30616"/>
        <dbReference type="ChEBI" id="CHEBI:61977"/>
        <dbReference type="ChEBI" id="CHEBI:456216"/>
        <dbReference type="EC" id="2.7.11.1"/>
    </reaction>
</comment>